<name>A0A4V3JLI8_9LEPT</name>
<evidence type="ECO:0000313" key="1">
    <source>
        <dbReference type="EMBL" id="TGK90242.1"/>
    </source>
</evidence>
<organism evidence="1 3">
    <name type="scientific">Leptospira bourretii</name>
    <dbReference type="NCBI Taxonomy" id="2484962"/>
    <lineage>
        <taxon>Bacteria</taxon>
        <taxon>Pseudomonadati</taxon>
        <taxon>Spirochaetota</taxon>
        <taxon>Spirochaetia</taxon>
        <taxon>Leptospirales</taxon>
        <taxon>Leptospiraceae</taxon>
        <taxon>Leptospira</taxon>
    </lineage>
</organism>
<proteinExistence type="predicted"/>
<dbReference type="EMBL" id="RQFL01000011">
    <property type="protein sequence ID" value="TGK93733.1"/>
    <property type="molecule type" value="Genomic_DNA"/>
</dbReference>
<accession>A0A4V3JLI8</accession>
<sequence>MFTRSFHSFFKVQLVVVSLFGLLISAPVGLFSEPYGMAGCGLGSMVPVWKNDIGQVLAATTNGSLSSQTFGITSGTSNCTTDGIVRADRAQEVFVTYNEGPLELETTRGNGERIQAIASLLGCPTHSNELGKLMKEKHSFIFDHSKDTESSVRSKIILSRLKAKIAEDSGLKQACLY</sequence>
<gene>
    <name evidence="1" type="ORF">EHQ23_01415</name>
    <name evidence="2" type="ORF">EHQ26_06790</name>
</gene>
<keyword evidence="4" id="KW-1185">Reference proteome</keyword>
<reference evidence="2" key="1">
    <citation type="submission" date="2018-10" db="EMBL/GenBank/DDBJ databases">
        <authorList>
            <person name="Vincent A.T."/>
            <person name="Schiettekatte O."/>
            <person name="Bourhy P."/>
            <person name="Veyrier F.J."/>
            <person name="Picardeau M."/>
        </authorList>
    </citation>
    <scope>NUCLEOTIDE SEQUENCE</scope>
    <source>
        <strain evidence="2">201800281</strain>
    </source>
</reference>
<reference evidence="3 4" key="2">
    <citation type="journal article" date="2019" name="PLoS Negl. Trop. Dis.">
        <title>Revisiting the worldwide diversity of Leptospira species in the environment.</title>
        <authorList>
            <person name="Vincent A.T."/>
            <person name="Schiettekatte O."/>
            <person name="Bourhy P."/>
            <person name="Veyrier F.J."/>
            <person name="Picardeau M."/>
        </authorList>
    </citation>
    <scope>NUCLEOTIDE SEQUENCE [LARGE SCALE GENOMIC DNA]</scope>
    <source>
        <strain evidence="1 3">201800280</strain>
        <strain evidence="4">201800281</strain>
    </source>
</reference>
<dbReference type="Pfam" id="PF11220">
    <property type="entry name" value="DUF3015"/>
    <property type="match status" value="1"/>
</dbReference>
<dbReference type="Proteomes" id="UP000297394">
    <property type="component" value="Unassembled WGS sequence"/>
</dbReference>
<dbReference type="AlphaFoldDB" id="A0A4V3JLI8"/>
<dbReference type="InterPro" id="IPR021383">
    <property type="entry name" value="DUF3015"/>
</dbReference>
<dbReference type="RefSeq" id="WP_135746936.1">
    <property type="nucleotide sequence ID" value="NZ_RQFL01000011.1"/>
</dbReference>
<comment type="caution">
    <text evidence="1">The sequence shown here is derived from an EMBL/GenBank/DDBJ whole genome shotgun (WGS) entry which is preliminary data.</text>
</comment>
<evidence type="ECO:0000313" key="4">
    <source>
        <dbReference type="Proteomes" id="UP000297918"/>
    </source>
</evidence>
<dbReference type="OrthoDB" id="334910at2"/>
<protein>
    <submittedName>
        <fullName evidence="1">DUF3015 domain-containing protein</fullName>
    </submittedName>
</protein>
<evidence type="ECO:0000313" key="3">
    <source>
        <dbReference type="Proteomes" id="UP000297394"/>
    </source>
</evidence>
<dbReference type="Proteomes" id="UP000297918">
    <property type="component" value="Unassembled WGS sequence"/>
</dbReference>
<dbReference type="EMBL" id="RQFM01000006">
    <property type="protein sequence ID" value="TGK90242.1"/>
    <property type="molecule type" value="Genomic_DNA"/>
</dbReference>
<evidence type="ECO:0000313" key="2">
    <source>
        <dbReference type="EMBL" id="TGK93733.1"/>
    </source>
</evidence>